<keyword evidence="9" id="KW-1185">Reference proteome</keyword>
<accession>A0A815TCT2</accession>
<organism evidence="6 8">
    <name type="scientific">Rotaria sordida</name>
    <dbReference type="NCBI Taxonomy" id="392033"/>
    <lineage>
        <taxon>Eukaryota</taxon>
        <taxon>Metazoa</taxon>
        <taxon>Spiralia</taxon>
        <taxon>Gnathifera</taxon>
        <taxon>Rotifera</taxon>
        <taxon>Eurotatoria</taxon>
        <taxon>Bdelloidea</taxon>
        <taxon>Philodinida</taxon>
        <taxon>Philodinidae</taxon>
        <taxon>Rotaria</taxon>
    </lineage>
</organism>
<evidence type="ECO:0000256" key="5">
    <source>
        <dbReference type="RuleBase" id="RU004379"/>
    </source>
</evidence>
<evidence type="ECO:0000313" key="7">
    <source>
        <dbReference type="EMBL" id="CAF1654878.1"/>
    </source>
</evidence>
<dbReference type="GO" id="GO:0005794">
    <property type="term" value="C:Golgi apparatus"/>
    <property type="evidence" value="ECO:0007669"/>
    <property type="project" value="TreeGrafter"/>
</dbReference>
<evidence type="ECO:0000256" key="2">
    <source>
        <dbReference type="ARBA" id="ARBA00022692"/>
    </source>
</evidence>
<feature type="transmembrane region" description="Helical" evidence="5">
    <location>
        <begin position="206"/>
        <end position="230"/>
    </location>
</feature>
<dbReference type="Pfam" id="PF01027">
    <property type="entry name" value="Bax1-I"/>
    <property type="match status" value="1"/>
</dbReference>
<dbReference type="InterPro" id="IPR006214">
    <property type="entry name" value="Bax_inhibitor_1-related"/>
</dbReference>
<dbReference type="CDD" id="cd10428">
    <property type="entry name" value="LFG_like"/>
    <property type="match status" value="1"/>
</dbReference>
<evidence type="ECO:0000256" key="4">
    <source>
        <dbReference type="ARBA" id="ARBA00023136"/>
    </source>
</evidence>
<dbReference type="EMBL" id="CAJNOH010009565">
    <property type="protein sequence ID" value="CAF1500248.1"/>
    <property type="molecule type" value="Genomic_DNA"/>
</dbReference>
<dbReference type="AlphaFoldDB" id="A0A815TCT2"/>
<evidence type="ECO:0000313" key="6">
    <source>
        <dbReference type="EMBL" id="CAF1500248.1"/>
    </source>
</evidence>
<sequence length="296" mass="33538">MSQDRNMCFSPNPSYKDNQSYPIQEPTGYIPHPLQPGGNNGQHKTSCEVPSVLPACPKLTKDDEQGGDQWGNFTGLERKKIRCAFIRKVYLILLIQLSITFGLIAICHFIPSIHEYVRSSHGKWLYFASYFVFFVTYFTLVWSKRAARMFPFNLILLAIVTLSMGYMMGMISAYYKIESVLIAVGITGFVCLGITLFSFQTKYDFTLCFGVLFVITLVVLALIVICIFTFSRIMFTIYAGLGAIVFSIFLAVDTQLIMGGKRHEISAEDYVFASLMLYMDIAQIFMLILSLFGIRK</sequence>
<dbReference type="PANTHER" id="PTHR23291:SF127">
    <property type="entry name" value="PROTEIN LIFEGUARD 1-LIKE"/>
    <property type="match status" value="1"/>
</dbReference>
<proteinExistence type="inferred from homology"/>
<dbReference type="PANTHER" id="PTHR23291">
    <property type="entry name" value="BAX INHIBITOR-RELATED"/>
    <property type="match status" value="1"/>
</dbReference>
<feature type="transmembrane region" description="Helical" evidence="5">
    <location>
        <begin position="236"/>
        <end position="258"/>
    </location>
</feature>
<dbReference type="Proteomes" id="UP000663870">
    <property type="component" value="Unassembled WGS sequence"/>
</dbReference>
<evidence type="ECO:0000313" key="9">
    <source>
        <dbReference type="Proteomes" id="UP000663870"/>
    </source>
</evidence>
<evidence type="ECO:0000313" key="8">
    <source>
        <dbReference type="Proteomes" id="UP000663854"/>
    </source>
</evidence>
<evidence type="ECO:0000256" key="3">
    <source>
        <dbReference type="ARBA" id="ARBA00022989"/>
    </source>
</evidence>
<protein>
    <submittedName>
        <fullName evidence="6">Uncharacterized protein</fullName>
    </submittedName>
</protein>
<comment type="caution">
    <text evidence="6">The sequence shown here is derived from an EMBL/GenBank/DDBJ whole genome shotgun (WGS) entry which is preliminary data.</text>
</comment>
<feature type="transmembrane region" description="Helical" evidence="5">
    <location>
        <begin position="89"/>
        <end position="111"/>
    </location>
</feature>
<dbReference type="GO" id="GO:2001234">
    <property type="term" value="P:negative regulation of apoptotic signaling pathway"/>
    <property type="evidence" value="ECO:0007669"/>
    <property type="project" value="TreeGrafter"/>
</dbReference>
<dbReference type="Proteomes" id="UP000663854">
    <property type="component" value="Unassembled WGS sequence"/>
</dbReference>
<keyword evidence="3 5" id="KW-1133">Transmembrane helix</keyword>
<gene>
    <name evidence="7" type="ORF">JXQ802_LOCUS55120</name>
    <name evidence="6" type="ORF">PYM288_LOCUS38606</name>
</gene>
<evidence type="ECO:0000256" key="1">
    <source>
        <dbReference type="ARBA" id="ARBA00004141"/>
    </source>
</evidence>
<comment type="similarity">
    <text evidence="5">Belongs to the BI1 family.</text>
</comment>
<keyword evidence="4 5" id="KW-0472">Membrane</keyword>
<feature type="transmembrane region" description="Helical" evidence="5">
    <location>
        <begin position="270"/>
        <end position="294"/>
    </location>
</feature>
<dbReference type="GO" id="GO:0005783">
    <property type="term" value="C:endoplasmic reticulum"/>
    <property type="evidence" value="ECO:0007669"/>
    <property type="project" value="TreeGrafter"/>
</dbReference>
<dbReference type="EMBL" id="CAJNOL010011350">
    <property type="protein sequence ID" value="CAF1654878.1"/>
    <property type="molecule type" value="Genomic_DNA"/>
</dbReference>
<feature type="transmembrane region" description="Helical" evidence="5">
    <location>
        <begin position="180"/>
        <end position="199"/>
    </location>
</feature>
<dbReference type="GO" id="GO:0016020">
    <property type="term" value="C:membrane"/>
    <property type="evidence" value="ECO:0007669"/>
    <property type="project" value="UniProtKB-SubCell"/>
</dbReference>
<reference evidence="6" key="1">
    <citation type="submission" date="2021-02" db="EMBL/GenBank/DDBJ databases">
        <authorList>
            <person name="Nowell W R."/>
        </authorList>
    </citation>
    <scope>NUCLEOTIDE SEQUENCE</scope>
</reference>
<keyword evidence="2 5" id="KW-0812">Transmembrane</keyword>
<feature type="transmembrane region" description="Helical" evidence="5">
    <location>
        <begin position="123"/>
        <end position="142"/>
    </location>
</feature>
<comment type="subcellular location">
    <subcellularLocation>
        <location evidence="1">Membrane</location>
        <topology evidence="1">Multi-pass membrane protein</topology>
    </subcellularLocation>
</comment>
<feature type="transmembrane region" description="Helical" evidence="5">
    <location>
        <begin position="154"/>
        <end position="174"/>
    </location>
</feature>
<name>A0A815TCT2_9BILA</name>